<sequence length="240" mass="24568">MNERHGTADPGPTTGEGGAGLVALAGLAAYTELAAFGLLASRSVDAPDLGTRQALATAAGRALHRQRGLLDLAAVHGVEPASVMAPFDGVLADFDARTTPGNWHEGLLKGVVGHGVAEDFCRLLAAGLAQDQVDALRSAVALDAEVPDASEVLTAAAAADAVLASRLGLWGRRVVGEALGLVPTLLTAHPELSALAARARAAVERDGGALPGDDGGLQSWFMARLTAEHTRRMDRMHLAA</sequence>
<name>A0ABS7ZDE7_9MICO</name>
<dbReference type="Proteomes" id="UP001319870">
    <property type="component" value="Unassembled WGS sequence"/>
</dbReference>
<proteinExistence type="predicted"/>
<evidence type="ECO:0000313" key="3">
    <source>
        <dbReference type="Proteomes" id="UP001319870"/>
    </source>
</evidence>
<accession>A0ABS7ZDE7</accession>
<dbReference type="Gene3D" id="1.20.1260.10">
    <property type="match status" value="1"/>
</dbReference>
<comment type="caution">
    <text evidence="2">The sequence shown here is derived from an EMBL/GenBank/DDBJ whole genome shotgun (WGS) entry which is preliminary data.</text>
</comment>
<protein>
    <submittedName>
        <fullName evidence="2">Ferritin-like domain-containing protein</fullName>
    </submittedName>
</protein>
<organism evidence="2 3">
    <name type="scientific">Isoptericola luteus</name>
    <dbReference type="NCBI Taxonomy" id="2879484"/>
    <lineage>
        <taxon>Bacteria</taxon>
        <taxon>Bacillati</taxon>
        <taxon>Actinomycetota</taxon>
        <taxon>Actinomycetes</taxon>
        <taxon>Micrococcales</taxon>
        <taxon>Promicromonosporaceae</taxon>
        <taxon>Isoptericola</taxon>
    </lineage>
</organism>
<reference evidence="2 3" key="1">
    <citation type="submission" date="2021-09" db="EMBL/GenBank/DDBJ databases">
        <title>Isoptericola luteus sp. nov., a novel bacterium isolated from Harbin, the capital city of Heilongjiang province.</title>
        <authorList>
            <person name="Li J."/>
        </authorList>
    </citation>
    <scope>NUCLEOTIDE SEQUENCE [LARGE SCALE GENOMIC DNA]</scope>
    <source>
        <strain evidence="2 3">NEAU-Y5</strain>
    </source>
</reference>
<evidence type="ECO:0000259" key="1">
    <source>
        <dbReference type="Pfam" id="PF13794"/>
    </source>
</evidence>
<keyword evidence="3" id="KW-1185">Reference proteome</keyword>
<dbReference type="RefSeq" id="WP_225564258.1">
    <property type="nucleotide sequence ID" value="NZ_JAIXCQ010000002.1"/>
</dbReference>
<dbReference type="InterPro" id="IPR059125">
    <property type="entry name" value="Ferritin_actino"/>
</dbReference>
<gene>
    <name evidence="2" type="ORF">LEP48_03830</name>
</gene>
<dbReference type="InterPro" id="IPR012347">
    <property type="entry name" value="Ferritin-like"/>
</dbReference>
<feature type="domain" description="Ferritin-like" evidence="1">
    <location>
        <begin position="20"/>
        <end position="190"/>
    </location>
</feature>
<evidence type="ECO:0000313" key="2">
    <source>
        <dbReference type="EMBL" id="MCA5892482.1"/>
    </source>
</evidence>
<dbReference type="EMBL" id="JAIXCQ010000002">
    <property type="protein sequence ID" value="MCA5892482.1"/>
    <property type="molecule type" value="Genomic_DNA"/>
</dbReference>
<dbReference type="Pfam" id="PF13794">
    <property type="entry name" value="MiaE_2"/>
    <property type="match status" value="1"/>
</dbReference>